<evidence type="ECO:0000313" key="2">
    <source>
        <dbReference type="Proteomes" id="UP000256970"/>
    </source>
</evidence>
<dbReference type="Proteomes" id="UP000256970">
    <property type="component" value="Unassembled WGS sequence"/>
</dbReference>
<keyword evidence="2" id="KW-1185">Reference proteome</keyword>
<accession>A0A383V3K9</accession>
<organism evidence="1 2">
    <name type="scientific">Tetradesmus obliquus</name>
    <name type="common">Green alga</name>
    <name type="synonym">Acutodesmus obliquus</name>
    <dbReference type="NCBI Taxonomy" id="3088"/>
    <lineage>
        <taxon>Eukaryota</taxon>
        <taxon>Viridiplantae</taxon>
        <taxon>Chlorophyta</taxon>
        <taxon>core chlorophytes</taxon>
        <taxon>Chlorophyceae</taxon>
        <taxon>CS clade</taxon>
        <taxon>Sphaeropleales</taxon>
        <taxon>Scenedesmaceae</taxon>
        <taxon>Tetradesmus</taxon>
    </lineage>
</organism>
<evidence type="ECO:0000313" key="1">
    <source>
        <dbReference type="EMBL" id="SZX60165.1"/>
    </source>
</evidence>
<dbReference type="EMBL" id="FNXT01000048">
    <property type="protein sequence ID" value="SZX60165.1"/>
    <property type="molecule type" value="Genomic_DNA"/>
</dbReference>
<sequence length="363" mass="38524">MGSIAERPISGYVGRWQKFQGSESKLLAEGDIIYGFRRKDGQPEVCQVWKAEEGDLSSPKLQKQRQQLPQLQKDPLQLQLDMDTLIVEIAAGTPLMEPSLAAAAVQLSGPAPPAAGLAAAMRVLAVPGHGNLVVTGGLPLVGPTEQLGEAHKTWFNRMYMRMPGPDGGLRWSVMLHYDTASGGFLTHYTTWEAAISPGPGSLQQVFTPGAHSATLQQAGLTDRAHGSIENYYASQAGKLSGSFTQLTYDDSMECRFSSGSIDAGDAGSSNPFQQLHGGPAAMEVWYTSGCYFRAPQNVSPECLGGAADVVLEAGAVVGQAGSSGSGGSSSASAGDAIVRWLLCYENEGDRRLKWARNEVYRAA</sequence>
<dbReference type="AlphaFoldDB" id="A0A383V3K9"/>
<name>A0A383V3K9_TETOB</name>
<proteinExistence type="predicted"/>
<gene>
    <name evidence="1" type="ORF">BQ4739_LOCUS743</name>
</gene>
<reference evidence="1 2" key="1">
    <citation type="submission" date="2016-10" db="EMBL/GenBank/DDBJ databases">
        <authorList>
            <person name="Cai Z."/>
        </authorList>
    </citation>
    <scope>NUCLEOTIDE SEQUENCE [LARGE SCALE GENOMIC DNA]</scope>
</reference>
<protein>
    <submittedName>
        <fullName evidence="1">Uncharacterized protein</fullName>
    </submittedName>
</protein>